<dbReference type="STRING" id="1666911.HLUCCA11_15290"/>
<evidence type="ECO:0000259" key="2">
    <source>
        <dbReference type="PROSITE" id="PS51819"/>
    </source>
</evidence>
<dbReference type="PROSITE" id="PS51819">
    <property type="entry name" value="VOC"/>
    <property type="match status" value="1"/>
</dbReference>
<dbReference type="InterPro" id="IPR018146">
    <property type="entry name" value="Glyoxalase_1_CS"/>
</dbReference>
<name>A0A0P7ZI29_9CYAN</name>
<proteinExistence type="predicted"/>
<dbReference type="PROSITE" id="PS00934">
    <property type="entry name" value="GLYOXALASE_I_1"/>
    <property type="match status" value="1"/>
</dbReference>
<dbReference type="GO" id="GO:0004462">
    <property type="term" value="F:lactoylglutathione lyase activity"/>
    <property type="evidence" value="ECO:0007669"/>
    <property type="project" value="InterPro"/>
</dbReference>
<dbReference type="PATRIC" id="fig|1666911.3.peg.341"/>
<dbReference type="CDD" id="cd06587">
    <property type="entry name" value="VOC"/>
    <property type="match status" value="1"/>
</dbReference>
<evidence type="ECO:0000313" key="4">
    <source>
        <dbReference type="Proteomes" id="UP000050465"/>
    </source>
</evidence>
<dbReference type="Proteomes" id="UP000050465">
    <property type="component" value="Unassembled WGS sequence"/>
</dbReference>
<dbReference type="GO" id="GO:0046872">
    <property type="term" value="F:metal ion binding"/>
    <property type="evidence" value="ECO:0007669"/>
    <property type="project" value="UniProtKB-KW"/>
</dbReference>
<organism evidence="3 4">
    <name type="scientific">Phormidesmis priestleyi Ana</name>
    <dbReference type="NCBI Taxonomy" id="1666911"/>
    <lineage>
        <taxon>Bacteria</taxon>
        <taxon>Bacillati</taxon>
        <taxon>Cyanobacteriota</taxon>
        <taxon>Cyanophyceae</taxon>
        <taxon>Leptolyngbyales</taxon>
        <taxon>Leptolyngbyaceae</taxon>
        <taxon>Phormidesmis</taxon>
    </lineage>
</organism>
<dbReference type="InterPro" id="IPR050383">
    <property type="entry name" value="GlyoxalaseI/FosfomycinResist"/>
</dbReference>
<dbReference type="EMBL" id="LJZR01000021">
    <property type="protein sequence ID" value="KPQ34281.1"/>
    <property type="molecule type" value="Genomic_DNA"/>
</dbReference>
<evidence type="ECO:0000256" key="1">
    <source>
        <dbReference type="ARBA" id="ARBA00022723"/>
    </source>
</evidence>
<dbReference type="AlphaFoldDB" id="A0A0P7ZI29"/>
<dbReference type="Pfam" id="PF00903">
    <property type="entry name" value="Glyoxalase"/>
    <property type="match status" value="1"/>
</dbReference>
<dbReference type="Gene3D" id="3.10.180.10">
    <property type="entry name" value="2,3-Dihydroxybiphenyl 1,2-Dioxygenase, domain 1"/>
    <property type="match status" value="1"/>
</dbReference>
<feature type="domain" description="VOC" evidence="2">
    <location>
        <begin position="5"/>
        <end position="113"/>
    </location>
</feature>
<dbReference type="SUPFAM" id="SSF54593">
    <property type="entry name" value="Glyoxalase/Bleomycin resistance protein/Dihydroxybiphenyl dioxygenase"/>
    <property type="match status" value="1"/>
</dbReference>
<dbReference type="InterPro" id="IPR004360">
    <property type="entry name" value="Glyas_Fos-R_dOase_dom"/>
</dbReference>
<sequence length="131" mass="14750">MQMKRLGHVAVCVEDVAKAAEFYQNLGMKLVWQDSDWAYLKAGNDGLALMSPEYDQAGPHFGFVFSDRSEIDTAYEKLKADGVKVGKIHDHRDGTASFYGRDPFGNWFEYLYEPDDLFEGKEVVTAAQQAS</sequence>
<gene>
    <name evidence="3" type="ORF">HLUCCA11_15290</name>
</gene>
<keyword evidence="1" id="KW-0479">Metal-binding</keyword>
<dbReference type="PANTHER" id="PTHR21366:SF22">
    <property type="entry name" value="VOC DOMAIN-CONTAINING PROTEIN"/>
    <property type="match status" value="1"/>
</dbReference>
<accession>A0A0P7ZI29</accession>
<reference evidence="3 4" key="1">
    <citation type="submission" date="2015-09" db="EMBL/GenBank/DDBJ databases">
        <title>Identification and resolution of microdiversity through metagenomic sequencing of parallel consortia.</title>
        <authorList>
            <person name="Nelson W.C."/>
            <person name="Romine M.F."/>
            <person name="Lindemann S.R."/>
        </authorList>
    </citation>
    <scope>NUCLEOTIDE SEQUENCE [LARGE SCALE GENOMIC DNA]</scope>
    <source>
        <strain evidence="3">Ana</strain>
    </source>
</reference>
<dbReference type="InterPro" id="IPR029068">
    <property type="entry name" value="Glyas_Bleomycin-R_OHBP_Dase"/>
</dbReference>
<dbReference type="InterPro" id="IPR037523">
    <property type="entry name" value="VOC_core"/>
</dbReference>
<dbReference type="PANTHER" id="PTHR21366">
    <property type="entry name" value="GLYOXALASE FAMILY PROTEIN"/>
    <property type="match status" value="1"/>
</dbReference>
<protein>
    <submittedName>
        <fullName evidence="3">Lactoylglutathione lyase-related lyase</fullName>
    </submittedName>
</protein>
<evidence type="ECO:0000313" key="3">
    <source>
        <dbReference type="EMBL" id="KPQ34281.1"/>
    </source>
</evidence>
<keyword evidence="3" id="KW-0456">Lyase</keyword>
<comment type="caution">
    <text evidence="3">The sequence shown here is derived from an EMBL/GenBank/DDBJ whole genome shotgun (WGS) entry which is preliminary data.</text>
</comment>